<dbReference type="AlphaFoldDB" id="A0A9K3KF03"/>
<feature type="compositionally biased region" description="Polar residues" evidence="1">
    <location>
        <begin position="449"/>
        <end position="465"/>
    </location>
</feature>
<evidence type="ECO:0000313" key="2">
    <source>
        <dbReference type="EMBL" id="KAG7342395.1"/>
    </source>
</evidence>
<gene>
    <name evidence="2" type="ORF">IV203_007488</name>
</gene>
<feature type="compositionally biased region" description="Basic and acidic residues" evidence="1">
    <location>
        <begin position="415"/>
        <end position="446"/>
    </location>
</feature>
<feature type="region of interest" description="Disordered" evidence="1">
    <location>
        <begin position="105"/>
        <end position="226"/>
    </location>
</feature>
<protein>
    <submittedName>
        <fullName evidence="2">Uncharacterized protein</fullName>
    </submittedName>
</protein>
<dbReference type="EMBL" id="JAGRRH010000025">
    <property type="protein sequence ID" value="KAG7342395.1"/>
    <property type="molecule type" value="Genomic_DNA"/>
</dbReference>
<organism evidence="2 3">
    <name type="scientific">Nitzschia inconspicua</name>
    <dbReference type="NCBI Taxonomy" id="303405"/>
    <lineage>
        <taxon>Eukaryota</taxon>
        <taxon>Sar</taxon>
        <taxon>Stramenopiles</taxon>
        <taxon>Ochrophyta</taxon>
        <taxon>Bacillariophyta</taxon>
        <taxon>Bacillariophyceae</taxon>
        <taxon>Bacillariophycidae</taxon>
        <taxon>Bacillariales</taxon>
        <taxon>Bacillariaceae</taxon>
        <taxon>Nitzschia</taxon>
    </lineage>
</organism>
<feature type="compositionally biased region" description="Polar residues" evidence="1">
    <location>
        <begin position="480"/>
        <end position="495"/>
    </location>
</feature>
<accession>A0A9K3KF03</accession>
<evidence type="ECO:0000313" key="3">
    <source>
        <dbReference type="Proteomes" id="UP000693970"/>
    </source>
</evidence>
<keyword evidence="3" id="KW-1185">Reference proteome</keyword>
<comment type="caution">
    <text evidence="2">The sequence shown here is derived from an EMBL/GenBank/DDBJ whole genome shotgun (WGS) entry which is preliminary data.</text>
</comment>
<feature type="compositionally biased region" description="Low complexity" evidence="1">
    <location>
        <begin position="583"/>
        <end position="596"/>
    </location>
</feature>
<feature type="compositionally biased region" description="Basic and acidic residues" evidence="1">
    <location>
        <begin position="387"/>
        <end position="403"/>
    </location>
</feature>
<sequence>MSTSKESPTQTSIQGWMVAKKKGIDDDRIARDRRVALQRRRTGVAKKRCGADGLSVTVPREIKDIKQPVLTKRIKATTIKRRKGPMTSEDRARIRQQDLIHQIRSLVHQTNSTRDCQDTASTDTKKCSNNNKSKQVVTPEHQKEPDSSQHDQMEERNQGRSIARNKMPPKPTRTSPRRSCTKVASSSYDSGGKNLEGRCTTSQQRQKPQLEKELASPQKRSTTKTSLDIHYFTSQQRHHGEIDQNHQSSAKRKLIFQTIKPNRHNKRKKSCNIERRTCVNSGSSSNSQDQNPCSMLTVSTDFETSARLVLESQRRKWNITRPNENNNKEPSRKPIEEEIQEPERNGDFRHFLPAAEPNSCKIGKSRVMSNRGIMLLSSSQSFIDTRVGNKKDSVSESTVKDENQQTSGDTTTKPVESEIIERKRDQDSSMADARNKDPPIETENRKTLPRQSLESSTSSEDAIQTQEERSSRQLQQLSQKEGSLSPESDTTPDFESSTLIYTQTLRKQQERVEGVDFSSYSSCGLQSQPDHERCLMATRKPVELPSISRKKDSTMATQQPSIEEESKTSSLDSVRKQEEEVLEPSSEPGPSLLSLPWHGNESSQKSTVGGDCVLEEMAMETQVSQHQKSRVVHGNRNECILDPTVDLSYWTQKMSRTNCKTGVEHGDVPSFQNALAAIIVAKNRILAKQSSGPDGFLWLPSILEGDRY</sequence>
<feature type="compositionally biased region" description="Basic and acidic residues" evidence="1">
    <location>
        <begin position="140"/>
        <end position="158"/>
    </location>
</feature>
<evidence type="ECO:0000256" key="1">
    <source>
        <dbReference type="SAM" id="MobiDB-lite"/>
    </source>
</evidence>
<proteinExistence type="predicted"/>
<reference evidence="2" key="2">
    <citation type="submission" date="2021-04" db="EMBL/GenBank/DDBJ databases">
        <authorList>
            <person name="Podell S."/>
        </authorList>
    </citation>
    <scope>NUCLEOTIDE SEQUENCE</scope>
    <source>
        <strain evidence="2">Hildebrandi</strain>
    </source>
</reference>
<feature type="compositionally biased region" description="Polar residues" evidence="1">
    <location>
        <begin position="107"/>
        <end position="136"/>
    </location>
</feature>
<feature type="region of interest" description="Disordered" evidence="1">
    <location>
        <begin position="545"/>
        <end position="607"/>
    </location>
</feature>
<reference evidence="2" key="1">
    <citation type="journal article" date="2021" name="Sci. Rep.">
        <title>Diploid genomic architecture of Nitzschia inconspicua, an elite biomass production diatom.</title>
        <authorList>
            <person name="Oliver A."/>
            <person name="Podell S."/>
            <person name="Pinowska A."/>
            <person name="Traller J.C."/>
            <person name="Smith S.R."/>
            <person name="McClure R."/>
            <person name="Beliaev A."/>
            <person name="Bohutskyi P."/>
            <person name="Hill E.A."/>
            <person name="Rabines A."/>
            <person name="Zheng H."/>
            <person name="Allen L.Z."/>
            <person name="Kuo A."/>
            <person name="Grigoriev I.V."/>
            <person name="Allen A.E."/>
            <person name="Hazlebeck D."/>
            <person name="Allen E.E."/>
        </authorList>
    </citation>
    <scope>NUCLEOTIDE SEQUENCE</scope>
    <source>
        <strain evidence="2">Hildebrandi</strain>
    </source>
</reference>
<feature type="region of interest" description="Disordered" evidence="1">
    <location>
        <begin position="385"/>
        <end position="495"/>
    </location>
</feature>
<dbReference type="Proteomes" id="UP000693970">
    <property type="component" value="Unassembled WGS sequence"/>
</dbReference>
<name>A0A9K3KF03_9STRA</name>
<feature type="compositionally biased region" description="Polar residues" evidence="1">
    <location>
        <begin position="404"/>
        <end position="414"/>
    </location>
</feature>